<evidence type="ECO:0000256" key="2">
    <source>
        <dbReference type="ARBA" id="ARBA00022679"/>
    </source>
</evidence>
<keyword evidence="4" id="KW-1185">Reference proteome</keyword>
<dbReference type="OrthoDB" id="5863171at2759"/>
<keyword evidence="2" id="KW-0808">Transferase</keyword>
<gene>
    <name evidence="3" type="ORF">PHAECO_LOCUS1927</name>
</gene>
<dbReference type="PANTHER" id="PTHR48207">
    <property type="entry name" value="SUCCINATE--HYDROXYMETHYLGLUTARATE COA-TRANSFERASE"/>
    <property type="match status" value="1"/>
</dbReference>
<sequence>MYRLSRCSLLLSDSRKIGLQCRNFLATDNNVENSPLNGIRILDLTRIVAGPYCTMVLSDLGAEVIKVERPGTGDESRKWGPPFIGNTSESCYFVAVNRNKKSICVNLKSPKGRDILYKLAKKSDVLVENYVPGKLDELQLGYEDFNKVAPHLIYCSITGYGSKGPYKHKPGYDVIAASVGGLLHITGPSGGEPVKVGVAVTDLATGG</sequence>
<dbReference type="Proteomes" id="UP001153737">
    <property type="component" value="Chromosome 10"/>
</dbReference>
<dbReference type="InterPro" id="IPR003673">
    <property type="entry name" value="CoA-Trfase_fam_III"/>
</dbReference>
<dbReference type="GO" id="GO:0047369">
    <property type="term" value="F:succinate-hydroxymethylglutarate CoA-transferase activity"/>
    <property type="evidence" value="ECO:0007669"/>
    <property type="project" value="TreeGrafter"/>
</dbReference>
<dbReference type="EMBL" id="OU896716">
    <property type="protein sequence ID" value="CAG9814257.1"/>
    <property type="molecule type" value="Genomic_DNA"/>
</dbReference>
<dbReference type="InterPro" id="IPR023606">
    <property type="entry name" value="CoA-Trfase_III_dom_1_sf"/>
</dbReference>
<accession>A0A9N9X0G6</accession>
<reference evidence="3" key="1">
    <citation type="submission" date="2022-01" db="EMBL/GenBank/DDBJ databases">
        <authorList>
            <person name="King R."/>
        </authorList>
    </citation>
    <scope>NUCLEOTIDE SEQUENCE</scope>
</reference>
<organism evidence="3 4">
    <name type="scientific">Phaedon cochleariae</name>
    <name type="common">Mustard beetle</name>
    <dbReference type="NCBI Taxonomy" id="80249"/>
    <lineage>
        <taxon>Eukaryota</taxon>
        <taxon>Metazoa</taxon>
        <taxon>Ecdysozoa</taxon>
        <taxon>Arthropoda</taxon>
        <taxon>Hexapoda</taxon>
        <taxon>Insecta</taxon>
        <taxon>Pterygota</taxon>
        <taxon>Neoptera</taxon>
        <taxon>Endopterygota</taxon>
        <taxon>Coleoptera</taxon>
        <taxon>Polyphaga</taxon>
        <taxon>Cucujiformia</taxon>
        <taxon>Chrysomeloidea</taxon>
        <taxon>Chrysomelidae</taxon>
        <taxon>Chrysomelinae</taxon>
        <taxon>Chrysomelini</taxon>
        <taxon>Phaedon</taxon>
    </lineage>
</organism>
<reference evidence="3" key="2">
    <citation type="submission" date="2022-10" db="EMBL/GenBank/DDBJ databases">
        <authorList>
            <consortium name="ENA_rothamsted_submissions"/>
            <consortium name="culmorum"/>
            <person name="King R."/>
        </authorList>
    </citation>
    <scope>NUCLEOTIDE SEQUENCE</scope>
</reference>
<evidence type="ECO:0000256" key="1">
    <source>
        <dbReference type="ARBA" id="ARBA00008383"/>
    </source>
</evidence>
<dbReference type="Gene3D" id="3.40.50.10540">
    <property type="entry name" value="Crotonobetainyl-coa:carnitine coa-transferase, domain 1"/>
    <property type="match status" value="1"/>
</dbReference>
<dbReference type="Pfam" id="PF02515">
    <property type="entry name" value="CoA_transf_3"/>
    <property type="match status" value="1"/>
</dbReference>
<dbReference type="InterPro" id="IPR050483">
    <property type="entry name" value="CoA-transferase_III_domain"/>
</dbReference>
<evidence type="ECO:0000313" key="4">
    <source>
        <dbReference type="Proteomes" id="UP001153737"/>
    </source>
</evidence>
<dbReference type="GO" id="GO:0005739">
    <property type="term" value="C:mitochondrion"/>
    <property type="evidence" value="ECO:0007669"/>
    <property type="project" value="TreeGrafter"/>
</dbReference>
<name>A0A9N9X0G6_PHACE</name>
<dbReference type="AlphaFoldDB" id="A0A9N9X0G6"/>
<dbReference type="SUPFAM" id="SSF89796">
    <property type="entry name" value="CoA-transferase family III (CaiB/BaiF)"/>
    <property type="match status" value="1"/>
</dbReference>
<comment type="similarity">
    <text evidence="1">Belongs to the CoA-transferase III family.</text>
</comment>
<protein>
    <recommendedName>
        <fullName evidence="5">Succinate--hydroxymethylglutarate CoA-transferase</fullName>
    </recommendedName>
</protein>
<evidence type="ECO:0000313" key="3">
    <source>
        <dbReference type="EMBL" id="CAG9814257.1"/>
    </source>
</evidence>
<dbReference type="PANTHER" id="PTHR48207:SF3">
    <property type="entry name" value="SUCCINATE--HYDROXYMETHYLGLUTARATE COA-TRANSFERASE"/>
    <property type="match status" value="1"/>
</dbReference>
<evidence type="ECO:0008006" key="5">
    <source>
        <dbReference type="Google" id="ProtNLM"/>
    </source>
</evidence>
<proteinExistence type="inferred from homology"/>